<dbReference type="InterPro" id="IPR036271">
    <property type="entry name" value="Tet_transcr_reg_TetR-rel_C_sf"/>
</dbReference>
<dbReference type="PROSITE" id="PS01081">
    <property type="entry name" value="HTH_TETR_1"/>
    <property type="match status" value="1"/>
</dbReference>
<keyword evidence="3" id="KW-0804">Transcription</keyword>
<dbReference type="PRINTS" id="PR00455">
    <property type="entry name" value="HTHTETR"/>
</dbReference>
<sequence>MPTSRSARPLRSTRLPREQRREQLLGVALEIFSRHGYHKASMDDIAESAGVSKPVLYQHFPGKRELYLALVDDNLDQLAARLLTALQSSTVNRTRVESMLNVYFDFVADSPQAYRLIFHTDQLADTEIRERFENFHMGVAEAIGSVLGPNAGISQAHAVMLARSLTAMAEAGAYYWAHNPSVGDREQAQRQVFRLAWGGISIIDEDWQ</sequence>
<evidence type="ECO:0000313" key="7">
    <source>
        <dbReference type="Proteomes" id="UP000521379"/>
    </source>
</evidence>
<name>A0A846TQY0_9MICC</name>
<feature type="domain" description="HTH tetR-type" evidence="5">
    <location>
        <begin position="18"/>
        <end position="78"/>
    </location>
</feature>
<dbReference type="GO" id="GO:0003700">
    <property type="term" value="F:DNA-binding transcription factor activity"/>
    <property type="evidence" value="ECO:0007669"/>
    <property type="project" value="TreeGrafter"/>
</dbReference>
<dbReference type="SUPFAM" id="SSF46689">
    <property type="entry name" value="Homeodomain-like"/>
    <property type="match status" value="1"/>
</dbReference>
<dbReference type="GO" id="GO:0000976">
    <property type="term" value="F:transcription cis-regulatory region binding"/>
    <property type="evidence" value="ECO:0007669"/>
    <property type="project" value="TreeGrafter"/>
</dbReference>
<keyword evidence="1" id="KW-0805">Transcription regulation</keyword>
<evidence type="ECO:0000256" key="2">
    <source>
        <dbReference type="ARBA" id="ARBA00023125"/>
    </source>
</evidence>
<evidence type="ECO:0000256" key="1">
    <source>
        <dbReference type="ARBA" id="ARBA00023015"/>
    </source>
</evidence>
<evidence type="ECO:0000256" key="4">
    <source>
        <dbReference type="PROSITE-ProRule" id="PRU00335"/>
    </source>
</evidence>
<evidence type="ECO:0000256" key="3">
    <source>
        <dbReference type="ARBA" id="ARBA00023163"/>
    </source>
</evidence>
<evidence type="ECO:0000259" key="5">
    <source>
        <dbReference type="PROSITE" id="PS50977"/>
    </source>
</evidence>
<dbReference type="Gene3D" id="1.10.357.10">
    <property type="entry name" value="Tetracycline Repressor, domain 2"/>
    <property type="match status" value="1"/>
</dbReference>
<organism evidence="6 7">
    <name type="scientific">Kocuria subflava</name>
    <dbReference type="NCBI Taxonomy" id="1736139"/>
    <lineage>
        <taxon>Bacteria</taxon>
        <taxon>Bacillati</taxon>
        <taxon>Actinomycetota</taxon>
        <taxon>Actinomycetes</taxon>
        <taxon>Micrococcales</taxon>
        <taxon>Micrococcaceae</taxon>
        <taxon>Kocuria</taxon>
    </lineage>
</organism>
<proteinExistence type="predicted"/>
<protein>
    <submittedName>
        <fullName evidence="6">TetR/AcrR family transcriptional regulator</fullName>
    </submittedName>
</protein>
<reference evidence="6 7" key="1">
    <citation type="submission" date="2020-02" db="EMBL/GenBank/DDBJ databases">
        <authorList>
            <person name="Sun Q."/>
        </authorList>
    </citation>
    <scope>NUCLEOTIDE SEQUENCE [LARGE SCALE GENOMIC DNA]</scope>
    <source>
        <strain evidence="6 7">YIM 13062</strain>
    </source>
</reference>
<dbReference type="FunFam" id="1.10.10.60:FF:000141">
    <property type="entry name" value="TetR family transcriptional regulator"/>
    <property type="match status" value="1"/>
</dbReference>
<feature type="DNA-binding region" description="H-T-H motif" evidence="4">
    <location>
        <begin position="41"/>
        <end position="60"/>
    </location>
</feature>
<comment type="caution">
    <text evidence="6">The sequence shown here is derived from an EMBL/GenBank/DDBJ whole genome shotgun (WGS) entry which is preliminary data.</text>
</comment>
<dbReference type="PANTHER" id="PTHR30055">
    <property type="entry name" value="HTH-TYPE TRANSCRIPTIONAL REGULATOR RUTR"/>
    <property type="match status" value="1"/>
</dbReference>
<dbReference type="GO" id="GO:0045892">
    <property type="term" value="P:negative regulation of DNA-templated transcription"/>
    <property type="evidence" value="ECO:0007669"/>
    <property type="project" value="UniProtKB-ARBA"/>
</dbReference>
<dbReference type="InterPro" id="IPR050109">
    <property type="entry name" value="HTH-type_TetR-like_transc_reg"/>
</dbReference>
<evidence type="ECO:0000313" key="6">
    <source>
        <dbReference type="EMBL" id="NKE09219.1"/>
    </source>
</evidence>
<dbReference type="PROSITE" id="PS50977">
    <property type="entry name" value="HTH_TETR_2"/>
    <property type="match status" value="1"/>
</dbReference>
<dbReference type="RefSeq" id="WP_047688410.1">
    <property type="nucleotide sequence ID" value="NZ_JAAVUN010000006.1"/>
</dbReference>
<keyword evidence="7" id="KW-1185">Reference proteome</keyword>
<dbReference type="Pfam" id="PF00440">
    <property type="entry name" value="TetR_N"/>
    <property type="match status" value="1"/>
</dbReference>
<dbReference type="SUPFAM" id="SSF48498">
    <property type="entry name" value="Tetracyclin repressor-like, C-terminal domain"/>
    <property type="match status" value="1"/>
</dbReference>
<dbReference type="InterPro" id="IPR009057">
    <property type="entry name" value="Homeodomain-like_sf"/>
</dbReference>
<dbReference type="PANTHER" id="PTHR30055:SF160">
    <property type="entry name" value="TRANSCRIPTIONAL REGULATORY PROTEIN (PROBABLY ASNC-FAMILY)-RELATED"/>
    <property type="match status" value="1"/>
</dbReference>
<dbReference type="InterPro" id="IPR001647">
    <property type="entry name" value="HTH_TetR"/>
</dbReference>
<accession>A0A846TQY0</accession>
<gene>
    <name evidence="6" type="ORF">GTW58_04535</name>
</gene>
<dbReference type="EMBL" id="JAAVUN010000006">
    <property type="protein sequence ID" value="NKE09219.1"/>
    <property type="molecule type" value="Genomic_DNA"/>
</dbReference>
<dbReference type="AlphaFoldDB" id="A0A846TQY0"/>
<keyword evidence="2 4" id="KW-0238">DNA-binding</keyword>
<dbReference type="Proteomes" id="UP000521379">
    <property type="component" value="Unassembled WGS sequence"/>
</dbReference>
<dbReference type="InterPro" id="IPR023772">
    <property type="entry name" value="DNA-bd_HTH_TetR-type_CS"/>
</dbReference>